<dbReference type="AlphaFoldDB" id="A0A3D9H2K4"/>
<organism evidence="2 3">
    <name type="scientific">Aestuariispira insulae</name>
    <dbReference type="NCBI Taxonomy" id="1461337"/>
    <lineage>
        <taxon>Bacteria</taxon>
        <taxon>Pseudomonadati</taxon>
        <taxon>Pseudomonadota</taxon>
        <taxon>Alphaproteobacteria</taxon>
        <taxon>Rhodospirillales</taxon>
        <taxon>Kiloniellaceae</taxon>
        <taxon>Aestuariispira</taxon>
    </lineage>
</organism>
<proteinExistence type="predicted"/>
<dbReference type="RefSeq" id="WP_147301110.1">
    <property type="nucleotide sequence ID" value="NZ_QRDW01000021.1"/>
</dbReference>
<evidence type="ECO:0000256" key="1">
    <source>
        <dbReference type="SAM" id="MobiDB-lite"/>
    </source>
</evidence>
<evidence type="ECO:0000313" key="2">
    <source>
        <dbReference type="EMBL" id="RED43710.1"/>
    </source>
</evidence>
<keyword evidence="3" id="KW-1185">Reference proteome</keyword>
<dbReference type="EMBL" id="QRDW01000021">
    <property type="protein sequence ID" value="RED43710.1"/>
    <property type="molecule type" value="Genomic_DNA"/>
</dbReference>
<protein>
    <submittedName>
        <fullName evidence="2">Uncharacterized protein</fullName>
    </submittedName>
</protein>
<dbReference type="Proteomes" id="UP000256845">
    <property type="component" value="Unassembled WGS sequence"/>
</dbReference>
<reference evidence="2 3" key="1">
    <citation type="submission" date="2018-07" db="EMBL/GenBank/DDBJ databases">
        <title>Genomic Encyclopedia of Type Strains, Phase III (KMG-III): the genomes of soil and plant-associated and newly described type strains.</title>
        <authorList>
            <person name="Whitman W."/>
        </authorList>
    </citation>
    <scope>NUCLEOTIDE SEQUENCE [LARGE SCALE GENOMIC DNA]</scope>
    <source>
        <strain evidence="2 3">CECT 8488</strain>
    </source>
</reference>
<accession>A0A3D9H2K4</accession>
<gene>
    <name evidence="2" type="ORF">DFP90_12121</name>
</gene>
<feature type="compositionally biased region" description="Low complexity" evidence="1">
    <location>
        <begin position="16"/>
        <end position="34"/>
    </location>
</feature>
<comment type="caution">
    <text evidence="2">The sequence shown here is derived from an EMBL/GenBank/DDBJ whole genome shotgun (WGS) entry which is preliminary data.</text>
</comment>
<name>A0A3D9H2K4_9PROT</name>
<sequence>MTGIDRTFPGPEQRAAETAAKTTAGTTAGTTGRAQELEPSPAPAPNLSIGNAVRLQRPNMGRLHPMGTDVRKYTLNYLSLAEKSQLAGQLAWEAREADAQNLGTLSAYHSRMTDVHVRVFLNHTRIGDPRRNSPEFKSERAYVTDVANLAAGKFMSGRGADYCYMAAGLRHQAENTISDTSRLSIGNFRSAFPLPPLGLRVSQDVLDLYAGIVQSGHEPRDQLVQVFRADCKSLANVRSDSSQQKIQHLQQSHRRLDFMVQNLAARGESHDELVAMRDFLGEKLRAAGG</sequence>
<feature type="region of interest" description="Disordered" evidence="1">
    <location>
        <begin position="1"/>
        <end position="49"/>
    </location>
</feature>
<evidence type="ECO:0000313" key="3">
    <source>
        <dbReference type="Proteomes" id="UP000256845"/>
    </source>
</evidence>